<proteinExistence type="predicted"/>
<keyword evidence="7" id="KW-1185">Reference proteome</keyword>
<evidence type="ECO:0000313" key="6">
    <source>
        <dbReference type="EMBL" id="KAF3329655.1"/>
    </source>
</evidence>
<dbReference type="PANTHER" id="PTHR31251">
    <property type="entry name" value="SQUAMOSA PROMOTER-BINDING-LIKE PROTEIN 4"/>
    <property type="match status" value="1"/>
</dbReference>
<accession>A0A833VK72</accession>
<dbReference type="PROSITE" id="PS51141">
    <property type="entry name" value="ZF_SBP"/>
    <property type="match status" value="1"/>
</dbReference>
<evidence type="ECO:0000259" key="5">
    <source>
        <dbReference type="PROSITE" id="PS51141"/>
    </source>
</evidence>
<evidence type="ECO:0000256" key="1">
    <source>
        <dbReference type="ARBA" id="ARBA00022723"/>
    </source>
</evidence>
<dbReference type="GO" id="GO:0008270">
    <property type="term" value="F:zinc ion binding"/>
    <property type="evidence" value="ECO:0007669"/>
    <property type="project" value="UniProtKB-KW"/>
</dbReference>
<gene>
    <name evidence="6" type="ORF">FCM35_KLT04986</name>
</gene>
<dbReference type="OrthoDB" id="695032at2759"/>
<dbReference type="Gene3D" id="4.10.1100.10">
    <property type="entry name" value="Transcription factor, SBP-box domain"/>
    <property type="match status" value="1"/>
</dbReference>
<evidence type="ECO:0000256" key="4">
    <source>
        <dbReference type="PROSITE-ProRule" id="PRU00470"/>
    </source>
</evidence>
<dbReference type="AlphaFoldDB" id="A0A833VK72"/>
<dbReference type="GO" id="GO:0003677">
    <property type="term" value="F:DNA binding"/>
    <property type="evidence" value="ECO:0007669"/>
    <property type="project" value="InterPro"/>
</dbReference>
<keyword evidence="2 4" id="KW-0863">Zinc-finger</keyword>
<feature type="domain" description="SBP-type" evidence="5">
    <location>
        <begin position="120"/>
        <end position="197"/>
    </location>
</feature>
<reference evidence="6" key="1">
    <citation type="submission" date="2020-01" db="EMBL/GenBank/DDBJ databases">
        <title>Genome sequence of Kobresia littledalei, the first chromosome-level genome in the family Cyperaceae.</title>
        <authorList>
            <person name="Qu G."/>
        </authorList>
    </citation>
    <scope>NUCLEOTIDE SEQUENCE</scope>
    <source>
        <strain evidence="6">C.B.Clarke</strain>
        <tissue evidence="6">Leaf</tissue>
    </source>
</reference>
<comment type="caution">
    <text evidence="6">The sequence shown here is derived from an EMBL/GenBank/DDBJ whole genome shotgun (WGS) entry which is preliminary data.</text>
</comment>
<dbReference type="PANTHER" id="PTHR31251:SF169">
    <property type="entry name" value="SQUAMOSA PROMOTER-BINDING-LIKE PROTEIN 8"/>
    <property type="match status" value="1"/>
</dbReference>
<dbReference type="Pfam" id="PF03110">
    <property type="entry name" value="SBP"/>
    <property type="match status" value="1"/>
</dbReference>
<keyword evidence="1" id="KW-0479">Metal-binding</keyword>
<dbReference type="SUPFAM" id="SSF103612">
    <property type="entry name" value="SBT domain"/>
    <property type="match status" value="1"/>
</dbReference>
<dbReference type="InterPro" id="IPR036893">
    <property type="entry name" value="SBP_sf"/>
</dbReference>
<evidence type="ECO:0000256" key="3">
    <source>
        <dbReference type="ARBA" id="ARBA00022833"/>
    </source>
</evidence>
<dbReference type="GO" id="GO:0005634">
    <property type="term" value="C:nucleus"/>
    <property type="evidence" value="ECO:0007669"/>
    <property type="project" value="InterPro"/>
</dbReference>
<evidence type="ECO:0000256" key="2">
    <source>
        <dbReference type="ARBA" id="ARBA00022771"/>
    </source>
</evidence>
<protein>
    <submittedName>
        <fullName evidence="6">Squamosa promoter-binding-like protein 10</fullName>
    </submittedName>
</protein>
<name>A0A833VK72_9POAL</name>
<evidence type="ECO:0000313" key="7">
    <source>
        <dbReference type="Proteomes" id="UP000623129"/>
    </source>
</evidence>
<dbReference type="InterPro" id="IPR044817">
    <property type="entry name" value="SBP-like"/>
</dbReference>
<sequence length="219" mass="24053">MNPISNPNPNQLDPFLLPPYVPYLENPNSTFTTSPFVDCVSSPLPPLFPTYNSSTYGEANHSFAFPYPVPDNPLGLVKREDGLGMGIGIGLNLGQRTYFNTTTRSLFGFGAYGSGQNLNPPRCQVDGCKNDLTGAKHYHRRHKVCEFHSKAPMVLIGGLQERFCQQCSSGGTCMTGSMWWQSLMRPKGVAESAWLITTAGGENPKSSLQIKTQFMPLIK</sequence>
<organism evidence="6 7">
    <name type="scientific">Carex littledalei</name>
    <dbReference type="NCBI Taxonomy" id="544730"/>
    <lineage>
        <taxon>Eukaryota</taxon>
        <taxon>Viridiplantae</taxon>
        <taxon>Streptophyta</taxon>
        <taxon>Embryophyta</taxon>
        <taxon>Tracheophyta</taxon>
        <taxon>Spermatophyta</taxon>
        <taxon>Magnoliopsida</taxon>
        <taxon>Liliopsida</taxon>
        <taxon>Poales</taxon>
        <taxon>Cyperaceae</taxon>
        <taxon>Cyperoideae</taxon>
        <taxon>Cariceae</taxon>
        <taxon>Carex</taxon>
        <taxon>Carex subgen. Euthyceras</taxon>
    </lineage>
</organism>
<dbReference type="InterPro" id="IPR004333">
    <property type="entry name" value="SBP_dom"/>
</dbReference>
<dbReference type="Proteomes" id="UP000623129">
    <property type="component" value="Unassembled WGS sequence"/>
</dbReference>
<dbReference type="EMBL" id="SWLB01000014">
    <property type="protein sequence ID" value="KAF3329655.1"/>
    <property type="molecule type" value="Genomic_DNA"/>
</dbReference>
<keyword evidence="3" id="KW-0862">Zinc</keyword>